<evidence type="ECO:0000313" key="1">
    <source>
        <dbReference type="EMBL" id="KAH7938081.1"/>
    </source>
</evidence>
<evidence type="ECO:0000313" key="2">
    <source>
        <dbReference type="Proteomes" id="UP000821865"/>
    </source>
</evidence>
<comment type="caution">
    <text evidence="1">The sequence shown here is derived from an EMBL/GenBank/DDBJ whole genome shotgun (WGS) entry which is preliminary data.</text>
</comment>
<reference evidence="1" key="1">
    <citation type="submission" date="2020-05" db="EMBL/GenBank/DDBJ databases">
        <title>Large-scale comparative analyses of tick genomes elucidate their genetic diversity and vector capacities.</title>
        <authorList>
            <person name="Jia N."/>
            <person name="Wang J."/>
            <person name="Shi W."/>
            <person name="Du L."/>
            <person name="Sun Y."/>
            <person name="Zhan W."/>
            <person name="Jiang J."/>
            <person name="Wang Q."/>
            <person name="Zhang B."/>
            <person name="Ji P."/>
            <person name="Sakyi L.B."/>
            <person name="Cui X."/>
            <person name="Yuan T."/>
            <person name="Jiang B."/>
            <person name="Yang W."/>
            <person name="Lam T.T.-Y."/>
            <person name="Chang Q."/>
            <person name="Ding S."/>
            <person name="Wang X."/>
            <person name="Zhu J."/>
            <person name="Ruan X."/>
            <person name="Zhao L."/>
            <person name="Wei J."/>
            <person name="Que T."/>
            <person name="Du C."/>
            <person name="Cheng J."/>
            <person name="Dai P."/>
            <person name="Han X."/>
            <person name="Huang E."/>
            <person name="Gao Y."/>
            <person name="Liu J."/>
            <person name="Shao H."/>
            <person name="Ye R."/>
            <person name="Li L."/>
            <person name="Wei W."/>
            <person name="Wang X."/>
            <person name="Wang C."/>
            <person name="Yang T."/>
            <person name="Huo Q."/>
            <person name="Li W."/>
            <person name="Guo W."/>
            <person name="Chen H."/>
            <person name="Zhou L."/>
            <person name="Ni X."/>
            <person name="Tian J."/>
            <person name="Zhou Y."/>
            <person name="Sheng Y."/>
            <person name="Liu T."/>
            <person name="Pan Y."/>
            <person name="Xia L."/>
            <person name="Li J."/>
            <person name="Zhao F."/>
            <person name="Cao W."/>
        </authorList>
    </citation>
    <scope>NUCLEOTIDE SEQUENCE</scope>
    <source>
        <strain evidence="1">Dsil-2018</strain>
    </source>
</reference>
<gene>
    <name evidence="1" type="ORF">HPB49_019695</name>
</gene>
<protein>
    <submittedName>
        <fullName evidence="1">Uncharacterized protein</fullName>
    </submittedName>
</protein>
<organism evidence="1 2">
    <name type="scientific">Dermacentor silvarum</name>
    <name type="common">Tick</name>
    <dbReference type="NCBI Taxonomy" id="543639"/>
    <lineage>
        <taxon>Eukaryota</taxon>
        <taxon>Metazoa</taxon>
        <taxon>Ecdysozoa</taxon>
        <taxon>Arthropoda</taxon>
        <taxon>Chelicerata</taxon>
        <taxon>Arachnida</taxon>
        <taxon>Acari</taxon>
        <taxon>Parasitiformes</taxon>
        <taxon>Ixodida</taxon>
        <taxon>Ixodoidea</taxon>
        <taxon>Ixodidae</taxon>
        <taxon>Rhipicephalinae</taxon>
        <taxon>Dermacentor</taxon>
    </lineage>
</organism>
<proteinExistence type="predicted"/>
<keyword evidence="2" id="KW-1185">Reference proteome</keyword>
<name>A0ACB8CAZ1_DERSI</name>
<sequence length="119" mass="12992">MPFVKWTIEPVFLSRQPIPPDKNVTDELEASANSTLVGTLRQLACLVAVADNIFEGIAAECKIIYERSVQLKDKLDRCERSVSQLNAKAVPIRYTDATIIIIITVSGSVVVGRGDACSE</sequence>
<dbReference type="EMBL" id="CM023477">
    <property type="protein sequence ID" value="KAH7938081.1"/>
    <property type="molecule type" value="Genomic_DNA"/>
</dbReference>
<dbReference type="Proteomes" id="UP000821865">
    <property type="component" value="Chromosome 8"/>
</dbReference>
<accession>A0ACB8CAZ1</accession>